<dbReference type="SMART" id="SM00471">
    <property type="entry name" value="HDc"/>
    <property type="match status" value="1"/>
</dbReference>
<dbReference type="RefSeq" id="WP_126990636.1">
    <property type="nucleotide sequence ID" value="NZ_JTFC01000031.1"/>
</dbReference>
<dbReference type="Proteomes" id="UP000288623">
    <property type="component" value="Unassembled WGS sequence"/>
</dbReference>
<dbReference type="CDD" id="cd00077">
    <property type="entry name" value="HDc"/>
    <property type="match status" value="1"/>
</dbReference>
<dbReference type="AlphaFoldDB" id="A0A433RSK2"/>
<dbReference type="OrthoDB" id="9797344at2"/>
<gene>
    <name evidence="2" type="ORF">QI30_09305</name>
</gene>
<dbReference type="PANTHER" id="PTHR33594">
    <property type="entry name" value="SUPERFAMILY HYDROLASE, PUTATIVE (AFU_ORTHOLOGUE AFUA_1G03035)-RELATED"/>
    <property type="match status" value="1"/>
</dbReference>
<organism evidence="2 3">
    <name type="scientific">Candidatus Kurthia intestinigallinarum</name>
    <dbReference type="NCBI Taxonomy" id="1562256"/>
    <lineage>
        <taxon>Bacteria</taxon>
        <taxon>Bacillati</taxon>
        <taxon>Bacillota</taxon>
        <taxon>Bacilli</taxon>
        <taxon>Bacillales</taxon>
        <taxon>Caryophanaceae</taxon>
        <taxon>Kurthia</taxon>
    </lineage>
</organism>
<proteinExistence type="predicted"/>
<dbReference type="InterPro" id="IPR003607">
    <property type="entry name" value="HD/PDEase_dom"/>
</dbReference>
<dbReference type="PANTHER" id="PTHR33594:SF1">
    <property type="entry name" value="HD_PDEASE DOMAIN-CONTAINING PROTEIN"/>
    <property type="match status" value="1"/>
</dbReference>
<evidence type="ECO:0000313" key="2">
    <source>
        <dbReference type="EMBL" id="RUS55142.1"/>
    </source>
</evidence>
<protein>
    <submittedName>
        <fullName evidence="2">Phosphohydrolase</fullName>
    </submittedName>
</protein>
<dbReference type="InterPro" id="IPR006674">
    <property type="entry name" value="HD_domain"/>
</dbReference>
<evidence type="ECO:0000313" key="3">
    <source>
        <dbReference type="Proteomes" id="UP000288623"/>
    </source>
</evidence>
<name>A0A433RSK2_9BACL</name>
<dbReference type="Gene3D" id="1.10.3210.50">
    <property type="match status" value="1"/>
</dbReference>
<dbReference type="EMBL" id="JTFC01000031">
    <property type="protein sequence ID" value="RUS55142.1"/>
    <property type="molecule type" value="Genomic_DNA"/>
</dbReference>
<dbReference type="GO" id="GO:0016787">
    <property type="term" value="F:hydrolase activity"/>
    <property type="evidence" value="ECO:0007669"/>
    <property type="project" value="UniProtKB-KW"/>
</dbReference>
<dbReference type="PROSITE" id="PS51831">
    <property type="entry name" value="HD"/>
    <property type="match status" value="1"/>
</dbReference>
<comment type="caution">
    <text evidence="2">The sequence shown here is derived from an EMBL/GenBank/DDBJ whole genome shotgun (WGS) entry which is preliminary data.</text>
</comment>
<reference evidence="2 3" key="1">
    <citation type="submission" date="2014-11" db="EMBL/GenBank/DDBJ databases">
        <title>Genome sequence and analysis of novel Kurthia sp.</title>
        <authorList>
            <person name="Lawson J.N."/>
            <person name="Gonzalez J.E."/>
            <person name="Rinauldi L."/>
            <person name="Xuan Z."/>
            <person name="Firman A."/>
            <person name="Shaddox L."/>
            <person name="Trudeau A."/>
            <person name="Shah S."/>
            <person name="Reiman D."/>
        </authorList>
    </citation>
    <scope>NUCLEOTIDE SEQUENCE [LARGE SCALE GENOMIC DNA]</scope>
    <source>
        <strain evidence="2 3">3B1D</strain>
    </source>
</reference>
<accession>A0A433RSK2</accession>
<dbReference type="SUPFAM" id="SSF109604">
    <property type="entry name" value="HD-domain/PDEase-like"/>
    <property type="match status" value="1"/>
</dbReference>
<evidence type="ECO:0000259" key="1">
    <source>
        <dbReference type="PROSITE" id="PS51831"/>
    </source>
</evidence>
<sequence>MTTTEQCSKLVKEVYASFDASHDFEHIQRVLATARAIAETEPTANEKIIELAVLLHDVSDAKYATSKDIEATILAQLLLSDDEQQQVKETIAAVSYRGGYELEATTIEMKIVRDADRLDALGAIGIARAFIFGGAHGSLIYNDDDEETHTYESEEAYRAKDSAVVTHFHEKLLKLKDLMTTAYGKKLASQRHKFMVQFLQQLSAEREGKI</sequence>
<keyword evidence="3" id="KW-1185">Reference proteome</keyword>
<dbReference type="Pfam" id="PF01966">
    <property type="entry name" value="HD"/>
    <property type="match status" value="1"/>
</dbReference>
<feature type="domain" description="HD" evidence="1">
    <location>
        <begin position="23"/>
        <end position="121"/>
    </location>
</feature>
<keyword evidence="2" id="KW-0378">Hydrolase</keyword>